<dbReference type="GO" id="GO:0046677">
    <property type="term" value="P:response to antibiotic"/>
    <property type="evidence" value="ECO:0007669"/>
    <property type="project" value="UniProtKB-KW"/>
</dbReference>
<evidence type="ECO:0000256" key="18">
    <source>
        <dbReference type="ARBA" id="ARBA00022984"/>
    </source>
</evidence>
<comment type="pathway">
    <text evidence="27">Glycan biosynthesis.</text>
</comment>
<keyword evidence="16" id="KW-0133">Cell shape</keyword>
<comment type="catalytic activity">
    <reaction evidence="24">
        <text>Preferential cleavage: (Ac)2-L-Lys-D-Ala-|-D-Ala. Also transpeptidation of peptidyl-alanyl moieties that are N-acyl substituents of D-alanine.</text>
        <dbReference type="EC" id="3.4.16.4"/>
    </reaction>
</comment>
<sequence length="824" mass="92115">MKQRGKFSTLIRIIGSIAITGFIGLSIMIAGILYLFPSLPSTTSLKDVHLQVPLRIYTQDRSLIAEFGEKRRIPLNIEDIPQTMIDAVLAAEDKHFFEHPGVDWQGLMRAVIYLVRTGEKGPGGSTITMQVARNFFLGREKTYMRKANEILLALKIEQELTKEEILTLYLNKIFFGQRAYGVGAAAQVYYGMTLDELSLPQIAMIAGLPKAPSRFNPITDPAQALIRRNYVLHRMHETGYIDKEEYDSFIHTPVTAKLHSNHAVSVEAPYVAEMVRAWMETKYDDAYTGGYRVYTTINGLWQKYANEALRKTLLAYDRRHGYRGPERHLPSIPRDKPVGEVLGDLSPVGNLIPALVETVGEKNARMLTSKTGEIELPWEALSWARRYVDRNHRGPAPKTAAEILTPGDVIRLEETESEWRLAQVPEVQGALVAVDPINGAVRALTGGFDFYHSKFNRATQAKRQPGSSFKPFIYSVALDAGFTAASLINDAPIVFVDRELELDWRPENYSGKFYGPTRLREALTRSRNLVSIRLLRTVGIQRVLDDLPRFGFDPRYLPSDLSLALGSGTVTLLDLTTAYSVFANGGYRVSAYFVDSVLDDEGKEIFKATPRQVCQKCEDTWEQPPDNDFAGTLTDVEVESLPEGEQEQKPGIIEPEPRIAPRIISAENAWLMNSMLRDVINSGTGVRAKRLGRTDLGGKTGTTNEQRDAWFCGFTPELVATTWVGFDESYPLGSRETGGRAALPMWMEFMGKALDGMPEKKLERPNGLITVRIDPKTGQRTSADNQNSIFETFRVDNVPQLIATTPGTDGPSASHPERITEQLF</sequence>
<evidence type="ECO:0000256" key="16">
    <source>
        <dbReference type="ARBA" id="ARBA00022960"/>
    </source>
</evidence>
<feature type="region of interest" description="Disordered" evidence="28">
    <location>
        <begin position="804"/>
        <end position="824"/>
    </location>
</feature>
<dbReference type="PANTHER" id="PTHR32282:SF27">
    <property type="entry name" value="PENICILLIN-BINDING PROTEIN 1A"/>
    <property type="match status" value="1"/>
</dbReference>
<accession>A0A450SGT6</accession>
<dbReference type="GO" id="GO:0009252">
    <property type="term" value="P:peptidoglycan biosynthetic process"/>
    <property type="evidence" value="ECO:0007669"/>
    <property type="project" value="UniProtKB-UniPathway"/>
</dbReference>
<evidence type="ECO:0000256" key="21">
    <source>
        <dbReference type="ARBA" id="ARBA00023251"/>
    </source>
</evidence>
<keyword evidence="21" id="KW-0046">Antibiotic resistance</keyword>
<dbReference type="NCBIfam" id="TIGR02074">
    <property type="entry name" value="PBP_1a_fam"/>
    <property type="match status" value="1"/>
</dbReference>
<dbReference type="UniPathway" id="UPA00219"/>
<dbReference type="EC" id="3.4.16.4" evidence="6"/>
<evidence type="ECO:0000256" key="17">
    <source>
        <dbReference type="ARBA" id="ARBA00022968"/>
    </source>
</evidence>
<dbReference type="InterPro" id="IPR036950">
    <property type="entry name" value="PBP_transglycosylase"/>
</dbReference>
<dbReference type="InterPro" id="IPR001460">
    <property type="entry name" value="PCN-bd_Tpept"/>
</dbReference>
<evidence type="ECO:0000256" key="14">
    <source>
        <dbReference type="ARBA" id="ARBA00022692"/>
    </source>
</evidence>
<evidence type="ECO:0000256" key="3">
    <source>
        <dbReference type="ARBA" id="ARBA00004752"/>
    </source>
</evidence>
<organism evidence="33">
    <name type="scientific">Candidatus Kentrum sp. FW</name>
    <dbReference type="NCBI Taxonomy" id="2126338"/>
    <lineage>
        <taxon>Bacteria</taxon>
        <taxon>Pseudomonadati</taxon>
        <taxon>Pseudomonadota</taxon>
        <taxon>Gammaproteobacteria</taxon>
        <taxon>Candidatus Kentrum</taxon>
    </lineage>
</organism>
<dbReference type="Pfam" id="PF00905">
    <property type="entry name" value="Transpeptidase"/>
    <property type="match status" value="1"/>
</dbReference>
<feature type="domain" description="Penicillin-binding protein transpeptidase" evidence="30">
    <location>
        <begin position="429"/>
        <end position="717"/>
    </location>
</feature>
<dbReference type="Pfam" id="PF00912">
    <property type="entry name" value="Transgly"/>
    <property type="match status" value="1"/>
</dbReference>
<dbReference type="EMBL" id="CAADEW010000042">
    <property type="protein sequence ID" value="VFJ53419.1"/>
    <property type="molecule type" value="Genomic_DNA"/>
</dbReference>
<keyword evidence="15" id="KW-0378">Hydrolase</keyword>
<evidence type="ECO:0000313" key="34">
    <source>
        <dbReference type="EMBL" id="VFJ53419.1"/>
    </source>
</evidence>
<evidence type="ECO:0000256" key="13">
    <source>
        <dbReference type="ARBA" id="ARBA00022679"/>
    </source>
</evidence>
<evidence type="ECO:0000259" key="31">
    <source>
        <dbReference type="Pfam" id="PF00912"/>
    </source>
</evidence>
<feature type="domain" description="Penicillin-binding protein OB-like" evidence="32">
    <location>
        <begin position="322"/>
        <end position="427"/>
    </location>
</feature>
<evidence type="ECO:0000256" key="7">
    <source>
        <dbReference type="ARBA" id="ARBA00018638"/>
    </source>
</evidence>
<evidence type="ECO:0000256" key="20">
    <source>
        <dbReference type="ARBA" id="ARBA00023136"/>
    </source>
</evidence>
<dbReference type="FunFam" id="1.10.3810.10:FF:000003">
    <property type="entry name" value="Penicillin-binding protein 1a"/>
    <property type="match status" value="1"/>
</dbReference>
<keyword evidence="20 29" id="KW-0472">Membrane</keyword>
<evidence type="ECO:0000259" key="32">
    <source>
        <dbReference type="Pfam" id="PF17092"/>
    </source>
</evidence>
<feature type="domain" description="Glycosyl transferase family 51" evidence="31">
    <location>
        <begin position="62"/>
        <end position="236"/>
    </location>
</feature>
<evidence type="ECO:0000256" key="24">
    <source>
        <dbReference type="ARBA" id="ARBA00034000"/>
    </source>
</evidence>
<evidence type="ECO:0000256" key="23">
    <source>
        <dbReference type="ARBA" id="ARBA00023316"/>
    </source>
</evidence>
<evidence type="ECO:0000256" key="25">
    <source>
        <dbReference type="ARBA" id="ARBA00044770"/>
    </source>
</evidence>
<evidence type="ECO:0000256" key="27">
    <source>
        <dbReference type="ARBA" id="ARBA00060592"/>
    </source>
</evidence>
<evidence type="ECO:0000256" key="10">
    <source>
        <dbReference type="ARBA" id="ARBA00022645"/>
    </source>
</evidence>
<evidence type="ECO:0000256" key="26">
    <source>
        <dbReference type="ARBA" id="ARBA00049902"/>
    </source>
</evidence>
<protein>
    <recommendedName>
        <fullName evidence="7">Penicillin-binding protein 1A</fullName>
        <ecNumber evidence="25">2.4.99.28</ecNumber>
        <ecNumber evidence="6">3.4.16.4</ecNumber>
    </recommendedName>
</protein>
<evidence type="ECO:0000256" key="4">
    <source>
        <dbReference type="ARBA" id="ARBA00007090"/>
    </source>
</evidence>
<dbReference type="InterPro" id="IPR012338">
    <property type="entry name" value="Beta-lactam/transpept-like"/>
</dbReference>
<name>A0A450SGT6_9GAMM</name>
<dbReference type="GO" id="GO:0006508">
    <property type="term" value="P:proteolysis"/>
    <property type="evidence" value="ECO:0007669"/>
    <property type="project" value="UniProtKB-KW"/>
</dbReference>
<evidence type="ECO:0000256" key="12">
    <source>
        <dbReference type="ARBA" id="ARBA00022676"/>
    </source>
</evidence>
<reference evidence="33" key="1">
    <citation type="submission" date="2019-02" db="EMBL/GenBank/DDBJ databases">
        <authorList>
            <person name="Gruber-Vodicka R. H."/>
            <person name="Seah K. B. B."/>
        </authorList>
    </citation>
    <scope>NUCLEOTIDE SEQUENCE</scope>
    <source>
        <strain evidence="33">BECK_BZ106</strain>
        <strain evidence="34">BECK_BZ15</strain>
    </source>
</reference>
<comment type="similarity">
    <text evidence="4">In the C-terminal section; belongs to the transpeptidase family.</text>
</comment>
<dbReference type="GO" id="GO:0030288">
    <property type="term" value="C:outer membrane-bounded periplasmic space"/>
    <property type="evidence" value="ECO:0007669"/>
    <property type="project" value="TreeGrafter"/>
</dbReference>
<evidence type="ECO:0000256" key="28">
    <source>
        <dbReference type="SAM" id="MobiDB-lite"/>
    </source>
</evidence>
<dbReference type="GO" id="GO:0005886">
    <property type="term" value="C:plasma membrane"/>
    <property type="evidence" value="ECO:0007669"/>
    <property type="project" value="UniProtKB-SubCell"/>
</dbReference>
<dbReference type="PANTHER" id="PTHR32282">
    <property type="entry name" value="BINDING PROTEIN TRANSPEPTIDASE, PUTATIVE-RELATED"/>
    <property type="match status" value="1"/>
</dbReference>
<feature type="compositionally biased region" description="Basic and acidic residues" evidence="28">
    <location>
        <begin position="815"/>
        <end position="824"/>
    </location>
</feature>
<comment type="pathway">
    <text evidence="3">Cell wall biogenesis; peptidoglycan biosynthesis.</text>
</comment>
<evidence type="ECO:0000256" key="6">
    <source>
        <dbReference type="ARBA" id="ARBA00012448"/>
    </source>
</evidence>
<evidence type="ECO:0000259" key="30">
    <source>
        <dbReference type="Pfam" id="PF00905"/>
    </source>
</evidence>
<dbReference type="GO" id="GO:0008658">
    <property type="term" value="F:penicillin binding"/>
    <property type="evidence" value="ECO:0007669"/>
    <property type="project" value="InterPro"/>
</dbReference>
<evidence type="ECO:0000256" key="15">
    <source>
        <dbReference type="ARBA" id="ARBA00022801"/>
    </source>
</evidence>
<evidence type="ECO:0000256" key="11">
    <source>
        <dbReference type="ARBA" id="ARBA00022670"/>
    </source>
</evidence>
<keyword evidence="9" id="KW-0997">Cell inner membrane</keyword>
<evidence type="ECO:0000256" key="5">
    <source>
        <dbReference type="ARBA" id="ARBA00007739"/>
    </source>
</evidence>
<keyword evidence="23" id="KW-0961">Cell wall biogenesis/degradation</keyword>
<dbReference type="SUPFAM" id="SSF56601">
    <property type="entry name" value="beta-lactamase/transpeptidase-like"/>
    <property type="match status" value="1"/>
</dbReference>
<comment type="catalytic activity">
    <reaction evidence="26">
        <text>[GlcNAc-(1-&gt;4)-Mur2Ac(oyl-L-Ala-gamma-D-Glu-L-Lys-D-Ala-D-Ala)](n)-di-trans,octa-cis-undecaprenyl diphosphate + beta-D-GlcNAc-(1-&gt;4)-Mur2Ac(oyl-L-Ala-gamma-D-Glu-L-Lys-D-Ala-D-Ala)-di-trans,octa-cis-undecaprenyl diphosphate = [GlcNAc-(1-&gt;4)-Mur2Ac(oyl-L-Ala-gamma-D-Glu-L-Lys-D-Ala-D-Ala)](n+1)-di-trans,octa-cis-undecaprenyl diphosphate + di-trans,octa-cis-undecaprenyl diphosphate + H(+)</text>
        <dbReference type="Rhea" id="RHEA:23708"/>
        <dbReference type="Rhea" id="RHEA-COMP:9602"/>
        <dbReference type="Rhea" id="RHEA-COMP:9603"/>
        <dbReference type="ChEBI" id="CHEBI:15378"/>
        <dbReference type="ChEBI" id="CHEBI:58405"/>
        <dbReference type="ChEBI" id="CHEBI:60033"/>
        <dbReference type="ChEBI" id="CHEBI:78435"/>
        <dbReference type="EC" id="2.4.99.28"/>
    </reaction>
</comment>
<dbReference type="InterPro" id="IPR001264">
    <property type="entry name" value="Glyco_trans_51"/>
</dbReference>
<dbReference type="GO" id="GO:0008955">
    <property type="term" value="F:peptidoglycan glycosyltransferase activity"/>
    <property type="evidence" value="ECO:0007669"/>
    <property type="project" value="UniProtKB-EC"/>
</dbReference>
<dbReference type="GO" id="GO:0008360">
    <property type="term" value="P:regulation of cell shape"/>
    <property type="evidence" value="ECO:0007669"/>
    <property type="project" value="UniProtKB-KW"/>
</dbReference>
<evidence type="ECO:0000256" key="22">
    <source>
        <dbReference type="ARBA" id="ARBA00023268"/>
    </source>
</evidence>
<dbReference type="Gene3D" id="1.10.3810.10">
    <property type="entry name" value="Biosynthetic peptidoglycan transglycosylase-like"/>
    <property type="match status" value="1"/>
</dbReference>
<keyword evidence="19 29" id="KW-1133">Transmembrane helix</keyword>
<dbReference type="Pfam" id="PF17092">
    <property type="entry name" value="PCB_OB"/>
    <property type="match status" value="1"/>
</dbReference>
<dbReference type="SUPFAM" id="SSF53955">
    <property type="entry name" value="Lysozyme-like"/>
    <property type="match status" value="1"/>
</dbReference>
<evidence type="ECO:0000256" key="29">
    <source>
        <dbReference type="SAM" id="Phobius"/>
    </source>
</evidence>
<keyword evidence="18" id="KW-0573">Peptidoglycan synthesis</keyword>
<evidence type="ECO:0000256" key="8">
    <source>
        <dbReference type="ARBA" id="ARBA00022475"/>
    </source>
</evidence>
<keyword evidence="22" id="KW-0511">Multifunctional enzyme</keyword>
<evidence type="ECO:0000313" key="33">
    <source>
        <dbReference type="EMBL" id="VFJ52302.1"/>
    </source>
</evidence>
<evidence type="ECO:0000256" key="2">
    <source>
        <dbReference type="ARBA" id="ARBA00004249"/>
    </source>
</evidence>
<keyword evidence="13" id="KW-0808">Transferase</keyword>
<dbReference type="InterPro" id="IPR050396">
    <property type="entry name" value="Glycosyltr_51/Transpeptidase"/>
</dbReference>
<dbReference type="GO" id="GO:0009002">
    <property type="term" value="F:serine-type D-Ala-D-Ala carboxypeptidase activity"/>
    <property type="evidence" value="ECO:0007669"/>
    <property type="project" value="UniProtKB-EC"/>
</dbReference>
<comment type="subcellular location">
    <subcellularLocation>
        <location evidence="2">Cell inner membrane</location>
        <topology evidence="2">Single-pass type II membrane protein</topology>
    </subcellularLocation>
</comment>
<evidence type="ECO:0000256" key="1">
    <source>
        <dbReference type="ARBA" id="ARBA00002624"/>
    </source>
</evidence>
<proteinExistence type="inferred from homology"/>
<keyword evidence="14 29" id="KW-0812">Transmembrane</keyword>
<keyword evidence="8" id="KW-1003">Cell membrane</keyword>
<keyword evidence="11" id="KW-0645">Protease</keyword>
<dbReference type="EMBL" id="CAADFD010000012">
    <property type="protein sequence ID" value="VFJ52302.1"/>
    <property type="molecule type" value="Genomic_DNA"/>
</dbReference>
<dbReference type="AlphaFoldDB" id="A0A450SGT6"/>
<keyword evidence="10" id="KW-0121">Carboxypeptidase</keyword>
<dbReference type="InterPro" id="IPR031376">
    <property type="entry name" value="PCB_OB"/>
</dbReference>
<dbReference type="EC" id="2.4.99.28" evidence="25"/>
<feature type="transmembrane region" description="Helical" evidence="29">
    <location>
        <begin position="12"/>
        <end position="36"/>
    </location>
</feature>
<keyword evidence="12" id="KW-0328">Glycosyltransferase</keyword>
<evidence type="ECO:0000256" key="19">
    <source>
        <dbReference type="ARBA" id="ARBA00022989"/>
    </source>
</evidence>
<keyword evidence="17" id="KW-0735">Signal-anchor</keyword>
<comment type="function">
    <text evidence="1">Cell wall formation. Synthesis of cross-linked peptidoglycan from the lipid intermediates. The enzyme has a penicillin-insensitive transglycosylase N-terminal domain (formation of linear glycan strands) and a penicillin-sensitive transpeptidase C-terminal domain (cross-linking of the peptide subunits).</text>
</comment>
<dbReference type="InterPro" id="IPR023346">
    <property type="entry name" value="Lysozyme-like_dom_sf"/>
</dbReference>
<dbReference type="GO" id="GO:0071555">
    <property type="term" value="P:cell wall organization"/>
    <property type="evidence" value="ECO:0007669"/>
    <property type="project" value="UniProtKB-KW"/>
</dbReference>
<evidence type="ECO:0000256" key="9">
    <source>
        <dbReference type="ARBA" id="ARBA00022519"/>
    </source>
</evidence>
<gene>
    <name evidence="34" type="ORF">BECKFW1821A_GA0114235_104215</name>
    <name evidence="33" type="ORF">BECKFW1821B_GA0114236_10121</name>
</gene>
<comment type="similarity">
    <text evidence="5">In the N-terminal section; belongs to the glycosyltransferase 51 family.</text>
</comment>
<dbReference type="Gene3D" id="3.40.710.10">
    <property type="entry name" value="DD-peptidase/beta-lactamase superfamily"/>
    <property type="match status" value="2"/>
</dbReference>